<evidence type="ECO:0000256" key="1">
    <source>
        <dbReference type="ARBA" id="ARBA00004776"/>
    </source>
</evidence>
<gene>
    <name evidence="6" type="primary">mftF</name>
    <name evidence="6" type="ORF">GCM10009606_32440</name>
</gene>
<dbReference type="InterPro" id="IPR029044">
    <property type="entry name" value="Nucleotide-diphossugar_trans"/>
</dbReference>
<feature type="domain" description="Glycosyltransferase 2-like" evidence="5">
    <location>
        <begin position="46"/>
        <end position="155"/>
    </location>
</feature>
<dbReference type="PANTHER" id="PTHR43179">
    <property type="entry name" value="RHAMNOSYLTRANSFERASE WBBL"/>
    <property type="match status" value="1"/>
</dbReference>
<keyword evidence="7" id="KW-1185">Reference proteome</keyword>
<evidence type="ECO:0000256" key="3">
    <source>
        <dbReference type="ARBA" id="ARBA00022676"/>
    </source>
</evidence>
<accession>A0ABN1UGX6</accession>
<dbReference type="InterPro" id="IPR001173">
    <property type="entry name" value="Glyco_trans_2-like"/>
</dbReference>
<evidence type="ECO:0000313" key="6">
    <source>
        <dbReference type="EMBL" id="GAA1151379.1"/>
    </source>
</evidence>
<sequence length="421" mass="44646">MRVARLRPGALPAGIADGALARRLLDGNLADPVLDDVPPLDPADLTVVLPVHGRADELGRALAALRPLRCLVVDDASPVPLTPDGPHVEVIRLERNVGPAGARNAGLAKVSTSYVAFVDCDVTVSAETLLRLGRHFADDRVALVAPRIVGLARSERPRWFERYDERAASLGLGDVGCSVRPGAAVGWLPSACLVGRTDRLGEGFDPSLRVGEDVDLVWRLVDEGQVVRYDPGEVAHHDARATLRGWLGRKYVYGTGGAPLAARHGDKGAVAVLSPAMATAAAALLLRRRWSVPVALLGAGRGVQVLRRTLPDVPGRDRLAVDLAARGLGWSLRQESALLLRHWWPPVAVAAVLSRSVRRAVVGALVVDLVVSRGSGLAGRRLDDLAYGAGLWAGVLRARSWGAVSVRGAGTRHPRGRATGR</sequence>
<dbReference type="SUPFAM" id="SSF53448">
    <property type="entry name" value="Nucleotide-diphospho-sugar transferases"/>
    <property type="match status" value="1"/>
</dbReference>
<comment type="pathway">
    <text evidence="1">Cell wall biogenesis; cell wall polysaccharide biosynthesis.</text>
</comment>
<dbReference type="EMBL" id="BAAAJE010000016">
    <property type="protein sequence ID" value="GAA1151379.1"/>
    <property type="molecule type" value="Genomic_DNA"/>
</dbReference>
<reference evidence="6 7" key="1">
    <citation type="journal article" date="2019" name="Int. J. Syst. Evol. Microbiol.">
        <title>The Global Catalogue of Microorganisms (GCM) 10K type strain sequencing project: providing services to taxonomists for standard genome sequencing and annotation.</title>
        <authorList>
            <consortium name="The Broad Institute Genomics Platform"/>
            <consortium name="The Broad Institute Genome Sequencing Center for Infectious Disease"/>
            <person name="Wu L."/>
            <person name="Ma J."/>
        </authorList>
    </citation>
    <scope>NUCLEOTIDE SEQUENCE [LARGE SCALE GENOMIC DNA]</scope>
    <source>
        <strain evidence="6 7">JCM 11813</strain>
    </source>
</reference>
<name>A0ABN1UGX6_9ACTN</name>
<evidence type="ECO:0000259" key="5">
    <source>
        <dbReference type="Pfam" id="PF00535"/>
    </source>
</evidence>
<dbReference type="Pfam" id="PF00535">
    <property type="entry name" value="Glycos_transf_2"/>
    <property type="match status" value="1"/>
</dbReference>
<comment type="similarity">
    <text evidence="2">Belongs to the glycosyltransferase 2 family.</text>
</comment>
<dbReference type="Gene3D" id="3.90.550.10">
    <property type="entry name" value="Spore Coat Polysaccharide Biosynthesis Protein SpsA, Chain A"/>
    <property type="match status" value="1"/>
</dbReference>
<keyword evidence="4" id="KW-0808">Transferase</keyword>
<evidence type="ECO:0000256" key="2">
    <source>
        <dbReference type="ARBA" id="ARBA00006739"/>
    </source>
</evidence>
<dbReference type="NCBIfam" id="TIGR03965">
    <property type="entry name" value="mycofact_glyco"/>
    <property type="match status" value="1"/>
</dbReference>
<comment type="caution">
    <text evidence="6">The sequence shown here is derived from an EMBL/GenBank/DDBJ whole genome shotgun (WGS) entry which is preliminary data.</text>
</comment>
<proteinExistence type="inferred from homology"/>
<protein>
    <submittedName>
        <fullName evidence="6">Mycofactocin biosynthesis glycosyltransferase MftF</fullName>
    </submittedName>
</protein>
<keyword evidence="3" id="KW-0328">Glycosyltransferase</keyword>
<organism evidence="6 7">
    <name type="scientific">Nocardioides aquiterrae</name>
    <dbReference type="NCBI Taxonomy" id="203799"/>
    <lineage>
        <taxon>Bacteria</taxon>
        <taxon>Bacillati</taxon>
        <taxon>Actinomycetota</taxon>
        <taxon>Actinomycetes</taxon>
        <taxon>Propionibacteriales</taxon>
        <taxon>Nocardioidaceae</taxon>
        <taxon>Nocardioides</taxon>
    </lineage>
</organism>
<dbReference type="PANTHER" id="PTHR43179:SF12">
    <property type="entry name" value="GALACTOFURANOSYLTRANSFERASE GLFT2"/>
    <property type="match status" value="1"/>
</dbReference>
<evidence type="ECO:0000313" key="7">
    <source>
        <dbReference type="Proteomes" id="UP001499979"/>
    </source>
</evidence>
<evidence type="ECO:0000256" key="4">
    <source>
        <dbReference type="ARBA" id="ARBA00022679"/>
    </source>
</evidence>
<dbReference type="InterPro" id="IPR023981">
    <property type="entry name" value="MftF"/>
</dbReference>
<dbReference type="Proteomes" id="UP001499979">
    <property type="component" value="Unassembled WGS sequence"/>
</dbReference>